<gene>
    <name evidence="6" type="ORF">HGUI_03697</name>
</gene>
<dbReference type="VEuPathDB" id="FungiDB:HGUI_03697"/>
<dbReference type="GO" id="GO:0000329">
    <property type="term" value="C:fungal-type vacuole membrane"/>
    <property type="evidence" value="ECO:0007669"/>
    <property type="project" value="EnsemblFungi"/>
</dbReference>
<dbReference type="PANTHER" id="PTHR45738:SF5">
    <property type="entry name" value="POLYPHOSPHOINOSITIDE PHOSPHATASE"/>
    <property type="match status" value="1"/>
</dbReference>
<keyword evidence="7" id="KW-1185">Reference proteome</keyword>
<dbReference type="InterPro" id="IPR043573">
    <property type="entry name" value="Fig4-like"/>
</dbReference>
<dbReference type="PANTHER" id="PTHR45738">
    <property type="entry name" value="POLYPHOSPHOINOSITIDE PHOSPHATASE"/>
    <property type="match status" value="1"/>
</dbReference>
<feature type="region of interest" description="Disordered" evidence="4">
    <location>
        <begin position="445"/>
        <end position="468"/>
    </location>
</feature>
<dbReference type="OrthoDB" id="405996at2759"/>
<evidence type="ECO:0000256" key="4">
    <source>
        <dbReference type="SAM" id="MobiDB-lite"/>
    </source>
</evidence>
<feature type="region of interest" description="Disordered" evidence="4">
    <location>
        <begin position="364"/>
        <end position="396"/>
    </location>
</feature>
<feature type="domain" description="SAC" evidence="5">
    <location>
        <begin position="175"/>
        <end position="630"/>
    </location>
</feature>
<evidence type="ECO:0000259" key="5">
    <source>
        <dbReference type="PROSITE" id="PS50275"/>
    </source>
</evidence>
<dbReference type="AlphaFoldDB" id="A0A1L0B4P2"/>
<accession>A0A1L0B4P2</accession>
<keyword evidence="2" id="KW-0378">Hydrolase</keyword>
<evidence type="ECO:0000256" key="2">
    <source>
        <dbReference type="ARBA" id="ARBA00022801"/>
    </source>
</evidence>
<protein>
    <recommendedName>
        <fullName evidence="5">SAC domain-containing protein</fullName>
    </recommendedName>
</protein>
<dbReference type="GO" id="GO:0070772">
    <property type="term" value="C:PAS complex"/>
    <property type="evidence" value="ECO:0007669"/>
    <property type="project" value="EnsemblFungi"/>
</dbReference>
<feature type="region of interest" description="Disordered" evidence="4">
    <location>
        <begin position="823"/>
        <end position="843"/>
    </location>
</feature>
<dbReference type="Pfam" id="PF02383">
    <property type="entry name" value="Syja_N"/>
    <property type="match status" value="1"/>
</dbReference>
<reference evidence="7" key="1">
    <citation type="submission" date="2016-11" db="EMBL/GenBank/DDBJ databases">
        <authorList>
            <person name="Guldener U."/>
        </authorList>
    </citation>
    <scope>NUCLEOTIDE SEQUENCE [LARGE SCALE GENOMIC DNA]</scope>
</reference>
<evidence type="ECO:0000256" key="3">
    <source>
        <dbReference type="ARBA" id="ARBA00023136"/>
    </source>
</evidence>
<dbReference type="GO" id="GO:0034399">
    <property type="term" value="C:nuclear periphery"/>
    <property type="evidence" value="ECO:0007669"/>
    <property type="project" value="EnsemblFungi"/>
</dbReference>
<sequence>MYKQQKKNNKFSLSKFTLYEDLDNNKYLIIGSNRLETIFRILSIDLQCPVNSNKAFKISEDNLIFSKTEILNILSKLKIKKIITTLGFFGIMNFISDDQPEFSTTMPVVLGGHYVNHIDNVEFVPLVYNSEKNNIFGENIDTHENRSTHSEINEDFKTKKRHFMKVESKIITTMFDNFKLNKNFYFSYTYDITNTLQTNMLREKLKFVDRRDIQIPYNINSTERETLGYNDLFMWNLNLLQPILSQIDTTYDWFQPIIYGFVNQIDIPIVPNNTSNIVSICVVARRSRKFAGLRFLKRGANNEGNVANEVETEQIVFNSKTTSFHDKILENDMKFYGNDKYTSFVQHRGSIPLNWSQDLNMRFNDNGSLKEDENTNNDNARNTNTGKEKDQDKDKKLTLKTKPPIKFYLMDPYYRNAAKHFNDLFARYGGNKILVLDLLKQNTSKNKKKKNDSKVASSGPSLDEDGEEDVLKGRESILGKEYRDCIDYLNQFLPEENKIEYVGFDMSKVSKQYNNSGDNKVIDFLEAYASRVLSKVGIFHNNLYFKDLKVQEGVVRVSCQDCLDRTNASQFIIGKKALAEQLKQLKVLPEKYYEENYNQEAFLEYDSLISNLFTNLYQEHGNTIALQYGSSHLVNTIATYRKDLKLKNGWRRESSNNLRDLMESFKRYYNNSFYDAGRQEAINIFLGVWKYSPNRPLLWDMKTDYYLHNNYKITEEEIFNINESKKSYRLWFNFEYLVPLSTLIKKEILNENNDINLKKYLSKIKDFPKFVDSYWSTHYDLGRYTDLSNTMEFNLFLDNWIDLNGNMDIVSLKDETLNQLDSSPEIFDSNESSNKKDSSGKLASSLSITNPKYLKKKKLLEMIEEAYLKQGLFEGDKKIGRKYYKNKKAQTLDKSRSSTQVYDTKLAEDYDVQFDEKEETYVDKLNFFRKIDIVDDEELLYNNTYSNKDIRHDVYAAFESAEEYICLESENIYNKDVEIFIDASLYE</sequence>
<organism evidence="6 7">
    <name type="scientific">Hanseniaspora guilliermondii</name>
    <dbReference type="NCBI Taxonomy" id="56406"/>
    <lineage>
        <taxon>Eukaryota</taxon>
        <taxon>Fungi</taxon>
        <taxon>Dikarya</taxon>
        <taxon>Ascomycota</taxon>
        <taxon>Saccharomycotina</taxon>
        <taxon>Saccharomycetes</taxon>
        <taxon>Saccharomycodales</taxon>
        <taxon>Saccharomycodaceae</taxon>
        <taxon>Hanseniaspora</taxon>
    </lineage>
</organism>
<dbReference type="PROSITE" id="PS50275">
    <property type="entry name" value="SAC"/>
    <property type="match status" value="1"/>
</dbReference>
<name>A0A1L0B4P2_9ASCO</name>
<dbReference type="InterPro" id="IPR002013">
    <property type="entry name" value="SAC_dom"/>
</dbReference>
<feature type="compositionally biased region" description="Basic and acidic residues" evidence="4">
    <location>
        <begin position="386"/>
        <end position="396"/>
    </location>
</feature>
<dbReference type="GO" id="GO:0043813">
    <property type="term" value="F:phosphatidylinositol-3,5-bisphosphate 5-phosphatase activity"/>
    <property type="evidence" value="ECO:0007669"/>
    <property type="project" value="EnsemblFungi"/>
</dbReference>
<dbReference type="GO" id="GO:0046856">
    <property type="term" value="P:phosphatidylinositol dephosphorylation"/>
    <property type="evidence" value="ECO:0007669"/>
    <property type="project" value="EnsemblFungi"/>
</dbReference>
<proteinExistence type="predicted"/>
<dbReference type="EMBL" id="FQNF01000109">
    <property type="protein sequence ID" value="SGZ41496.1"/>
    <property type="molecule type" value="Genomic_DNA"/>
</dbReference>
<evidence type="ECO:0000256" key="1">
    <source>
        <dbReference type="ARBA" id="ARBA00004308"/>
    </source>
</evidence>
<comment type="subcellular location">
    <subcellularLocation>
        <location evidence="1">Endomembrane system</location>
    </subcellularLocation>
</comment>
<feature type="compositionally biased region" description="Low complexity" evidence="4">
    <location>
        <begin position="376"/>
        <end position="385"/>
    </location>
</feature>
<dbReference type="Proteomes" id="UP000183365">
    <property type="component" value="Unassembled WGS sequence"/>
</dbReference>
<keyword evidence="3" id="KW-0472">Membrane</keyword>
<dbReference type="GO" id="GO:0012505">
    <property type="term" value="C:endomembrane system"/>
    <property type="evidence" value="ECO:0007669"/>
    <property type="project" value="UniProtKB-SubCell"/>
</dbReference>
<evidence type="ECO:0000313" key="6">
    <source>
        <dbReference type="EMBL" id="SGZ41496.1"/>
    </source>
</evidence>
<evidence type="ECO:0000313" key="7">
    <source>
        <dbReference type="Proteomes" id="UP000183365"/>
    </source>
</evidence>